<evidence type="ECO:0000313" key="1">
    <source>
        <dbReference type="EMBL" id="TCS61256.1"/>
    </source>
</evidence>
<evidence type="ECO:0000313" key="2">
    <source>
        <dbReference type="Proteomes" id="UP000295304"/>
    </source>
</evidence>
<dbReference type="Proteomes" id="UP000295304">
    <property type="component" value="Unassembled WGS sequence"/>
</dbReference>
<reference evidence="1 2" key="1">
    <citation type="submission" date="2019-03" db="EMBL/GenBank/DDBJ databases">
        <title>Genomic Encyclopedia of Type Strains, Phase IV (KMG-IV): sequencing the most valuable type-strain genomes for metagenomic binning, comparative biology and taxonomic classification.</title>
        <authorList>
            <person name="Goeker M."/>
        </authorList>
    </citation>
    <scope>NUCLEOTIDE SEQUENCE [LARGE SCALE GENOMIC DNA]</scope>
    <source>
        <strain evidence="1 2">DSM 101688</strain>
    </source>
</reference>
<gene>
    <name evidence="1" type="ORF">EDD55_10855</name>
</gene>
<sequence>MEISLLEAIGDISADAWDICAGGVNPFVSHAFLSALEDSATLGAQNGWLVRHVVAHAPSGRLVACAPMYVKSHSYGEYVFDWAWADAYERAGGRYYPKLLCAAPFTPVAGPRLLVHPDAPEGTKALLIDAMVDIARRMAVSSLHVTFPDKNDWAALGSKNFIPRIGRQYHWSNPGYADFDAFLAALSSRKRKQIRKERRTALGPEREIEVVRLNGADIHEEHWDALYRFYMDTGARKWGRPYLNRTFFSLLGERMADRVLLIMARRGGRWIAGALNLIGSDGLYGRYWGAVEHVPCLHFEICYYQAIEYAITHRLKTVEAGAQGEHKIARGYLPVETYSAHWVRDDGFRDALERAIEAERDAVAEEIDELADFSPFRAPSTPK</sequence>
<dbReference type="RefSeq" id="WP_243644801.1">
    <property type="nucleotide sequence ID" value="NZ_CP119676.1"/>
</dbReference>
<dbReference type="Gene3D" id="3.40.630.30">
    <property type="match status" value="1"/>
</dbReference>
<organism evidence="1 2">
    <name type="scientific">Varunaivibrio sulfuroxidans</name>
    <dbReference type="NCBI Taxonomy" id="1773489"/>
    <lineage>
        <taxon>Bacteria</taxon>
        <taxon>Pseudomonadati</taxon>
        <taxon>Pseudomonadota</taxon>
        <taxon>Alphaproteobacteria</taxon>
        <taxon>Rhodospirillales</taxon>
        <taxon>Magnetovibrionaceae</taxon>
        <taxon>Varunaivibrio</taxon>
    </lineage>
</organism>
<accession>A0A4R3J8K7</accession>
<dbReference type="Pfam" id="PF04339">
    <property type="entry name" value="FemAB_like"/>
    <property type="match status" value="1"/>
</dbReference>
<dbReference type="EMBL" id="SLZW01000008">
    <property type="protein sequence ID" value="TCS61256.1"/>
    <property type="molecule type" value="Genomic_DNA"/>
</dbReference>
<dbReference type="PANTHER" id="PTHR47017:SF1">
    <property type="entry name" value="ACYL-COA"/>
    <property type="match status" value="1"/>
</dbReference>
<dbReference type="InterPro" id="IPR007434">
    <property type="entry name" value="FemAB-like"/>
</dbReference>
<proteinExistence type="predicted"/>
<protein>
    <submittedName>
        <fullName evidence="1">Uncharacterized protein</fullName>
    </submittedName>
</protein>
<dbReference type="SUPFAM" id="SSF55729">
    <property type="entry name" value="Acyl-CoA N-acyltransferases (Nat)"/>
    <property type="match status" value="1"/>
</dbReference>
<keyword evidence="2" id="KW-1185">Reference proteome</keyword>
<dbReference type="PANTHER" id="PTHR47017">
    <property type="entry name" value="ACYL-COA"/>
    <property type="match status" value="1"/>
</dbReference>
<comment type="caution">
    <text evidence="1">The sequence shown here is derived from an EMBL/GenBank/DDBJ whole genome shotgun (WGS) entry which is preliminary data.</text>
</comment>
<name>A0A4R3J8K7_9PROT</name>
<dbReference type="AlphaFoldDB" id="A0A4R3J8K7"/>
<dbReference type="InterPro" id="IPR016181">
    <property type="entry name" value="Acyl_CoA_acyltransferase"/>
</dbReference>